<dbReference type="PANTHER" id="PTHR47751">
    <property type="entry name" value="SUPERFAMILY HYDROLASE, PUTATIVE (AFU_ORTHOLOGUE AFUA_2G16580)-RELATED"/>
    <property type="match status" value="1"/>
</dbReference>
<name>A0A511FS89_9PROT</name>
<keyword evidence="2" id="KW-0378">Hydrolase</keyword>
<dbReference type="RefSeq" id="WP_045541340.1">
    <property type="nucleotide sequence ID" value="NZ_BJVR01000067.1"/>
</dbReference>
<dbReference type="SUPFAM" id="SSF53474">
    <property type="entry name" value="alpha/beta-Hydrolases"/>
    <property type="match status" value="1"/>
</dbReference>
<evidence type="ECO:0000313" key="3">
    <source>
        <dbReference type="Proteomes" id="UP000321800"/>
    </source>
</evidence>
<dbReference type="AlphaFoldDB" id="A0A511FS89"/>
<sequence length="315" mass="34053">MKSIQIQNADMAWPIAANILLPSGFDESRAYPTIVSVHPFGSCKEQTSGNIYGKALAEAGFVVIAYDASYQGESGGAPRWIESPTQRVEDISHVIDYAVTLPYVDADRIGVIGVCGGGAYAINATLTEKRIKAVVGITPVNLGRLFREGFSGFNPLGTLEAMAAQRTKEARDGELQVNELLPPSVEAARANGLTDRDVLEATDYYKTPRGQKPGGWTRMLFSHAQKTLSWDAFAFAETLLTQPVMVVVGEKVGAFGAYRDGTEIYGRATASKDRQIVSLENSSHYDLYDKPEAVGPALKKLVPFFRAHLGDSVSA</sequence>
<evidence type="ECO:0000259" key="1">
    <source>
        <dbReference type="Pfam" id="PF02129"/>
    </source>
</evidence>
<reference evidence="2 3" key="1">
    <citation type="submission" date="2019-07" db="EMBL/GenBank/DDBJ databases">
        <title>Whole genome shotgun sequence of Acetobacter tropicalis NBRC 16470.</title>
        <authorList>
            <person name="Hosoyama A."/>
            <person name="Uohara A."/>
            <person name="Ohji S."/>
            <person name="Ichikawa N."/>
        </authorList>
    </citation>
    <scope>NUCLEOTIDE SEQUENCE [LARGE SCALE GENOMIC DNA]</scope>
    <source>
        <strain evidence="2 3">NBRC 16470</strain>
    </source>
</reference>
<dbReference type="Pfam" id="PF02129">
    <property type="entry name" value="Peptidase_S15"/>
    <property type="match status" value="1"/>
</dbReference>
<gene>
    <name evidence="2" type="ORF">ATR01nite_28590</name>
</gene>
<protein>
    <submittedName>
        <fullName evidence="2">Alpha/beta hydrolase</fullName>
    </submittedName>
</protein>
<dbReference type="Proteomes" id="UP000321800">
    <property type="component" value="Unassembled WGS sequence"/>
</dbReference>
<dbReference type="InterPro" id="IPR000383">
    <property type="entry name" value="Xaa-Pro-like_dom"/>
</dbReference>
<dbReference type="GO" id="GO:0016787">
    <property type="term" value="F:hydrolase activity"/>
    <property type="evidence" value="ECO:0007669"/>
    <property type="project" value="UniProtKB-KW"/>
</dbReference>
<feature type="domain" description="Xaa-Pro dipeptidyl-peptidase-like" evidence="1">
    <location>
        <begin position="15"/>
        <end position="152"/>
    </location>
</feature>
<dbReference type="PANTHER" id="PTHR47751:SF1">
    <property type="entry name" value="SUPERFAMILY HYDROLASE, PUTATIVE (AFU_ORTHOLOGUE AFUA_2G16580)-RELATED"/>
    <property type="match status" value="1"/>
</dbReference>
<evidence type="ECO:0000313" key="2">
    <source>
        <dbReference type="EMBL" id="GEL51784.1"/>
    </source>
</evidence>
<dbReference type="Gene3D" id="3.40.50.1820">
    <property type="entry name" value="alpha/beta hydrolase"/>
    <property type="match status" value="1"/>
</dbReference>
<organism evidence="2 3">
    <name type="scientific">Acetobacter tropicalis</name>
    <dbReference type="NCBI Taxonomy" id="104102"/>
    <lineage>
        <taxon>Bacteria</taxon>
        <taxon>Pseudomonadati</taxon>
        <taxon>Pseudomonadota</taxon>
        <taxon>Alphaproteobacteria</taxon>
        <taxon>Acetobacterales</taxon>
        <taxon>Acetobacteraceae</taxon>
        <taxon>Acetobacter</taxon>
    </lineage>
</organism>
<proteinExistence type="predicted"/>
<dbReference type="InterPro" id="IPR029058">
    <property type="entry name" value="AB_hydrolase_fold"/>
</dbReference>
<dbReference type="InterPro" id="IPR051411">
    <property type="entry name" value="Polyketide_trans_af380"/>
</dbReference>
<accession>A0A511FS89</accession>
<dbReference type="Gene3D" id="1.10.10.800">
    <property type="match status" value="1"/>
</dbReference>
<dbReference type="EMBL" id="BJVR01000067">
    <property type="protein sequence ID" value="GEL51784.1"/>
    <property type="molecule type" value="Genomic_DNA"/>
</dbReference>
<comment type="caution">
    <text evidence="2">The sequence shown here is derived from an EMBL/GenBank/DDBJ whole genome shotgun (WGS) entry which is preliminary data.</text>
</comment>